<gene>
    <name evidence="6" type="ORF">PACLA_8A016649</name>
</gene>
<dbReference type="OrthoDB" id="301415at2759"/>
<evidence type="ECO:0000256" key="3">
    <source>
        <dbReference type="ARBA" id="ARBA00022741"/>
    </source>
</evidence>
<dbReference type="GO" id="GO:1903013">
    <property type="term" value="P:response to differentiation-inducing factor 1"/>
    <property type="evidence" value="ECO:0007669"/>
    <property type="project" value="TreeGrafter"/>
</dbReference>
<dbReference type="GO" id="GO:0004674">
    <property type="term" value="F:protein serine/threonine kinase activity"/>
    <property type="evidence" value="ECO:0007669"/>
    <property type="project" value="UniProtKB-KW"/>
</dbReference>
<keyword evidence="4" id="KW-0418">Kinase</keyword>
<dbReference type="PANTHER" id="PTHR45992:SF2">
    <property type="entry name" value="EUKARYOTIC ELONGATION FACTOR 2 KINASE"/>
    <property type="match status" value="1"/>
</dbReference>
<evidence type="ECO:0000256" key="4">
    <source>
        <dbReference type="ARBA" id="ARBA00022777"/>
    </source>
</evidence>
<proteinExistence type="predicted"/>
<sequence>MGSVFYSMLENVPVTVEAYIPGEFVKYINNDGECTDSPNEELDELLKTQCHSHFSYEYSNKELMILDIQGSGYSLYDPEISTSKREVDCSKSSNVGDEAYFCTGNLSIVGINEFKRQHICNKFCQMMELSVLV</sequence>
<reference evidence="6" key="1">
    <citation type="submission" date="2020-04" db="EMBL/GenBank/DDBJ databases">
        <authorList>
            <person name="Alioto T."/>
            <person name="Alioto T."/>
            <person name="Gomez Garrido J."/>
        </authorList>
    </citation>
    <scope>NUCLEOTIDE SEQUENCE</scope>
    <source>
        <strain evidence="6">A484AB</strain>
    </source>
</reference>
<keyword evidence="1" id="KW-0723">Serine/threonine-protein kinase</keyword>
<dbReference type="Proteomes" id="UP001152795">
    <property type="component" value="Unassembled WGS sequence"/>
</dbReference>
<organism evidence="6 7">
    <name type="scientific">Paramuricea clavata</name>
    <name type="common">Red gorgonian</name>
    <name type="synonym">Violescent sea-whip</name>
    <dbReference type="NCBI Taxonomy" id="317549"/>
    <lineage>
        <taxon>Eukaryota</taxon>
        <taxon>Metazoa</taxon>
        <taxon>Cnidaria</taxon>
        <taxon>Anthozoa</taxon>
        <taxon>Octocorallia</taxon>
        <taxon>Malacalcyonacea</taxon>
        <taxon>Plexauridae</taxon>
        <taxon>Paramuricea</taxon>
    </lineage>
</organism>
<dbReference type="InterPro" id="IPR004166">
    <property type="entry name" value="a-kinase_dom"/>
</dbReference>
<dbReference type="EMBL" id="CACRXK020004857">
    <property type="protein sequence ID" value="CAB4004287.1"/>
    <property type="molecule type" value="Genomic_DNA"/>
</dbReference>
<keyword evidence="6" id="KW-0675">Receptor</keyword>
<name>A0A6S7HKG4_PARCT</name>
<keyword evidence="2" id="KW-0808">Transferase</keyword>
<dbReference type="SUPFAM" id="SSF56112">
    <property type="entry name" value="Protein kinase-like (PK-like)"/>
    <property type="match status" value="1"/>
</dbReference>
<evidence type="ECO:0000256" key="5">
    <source>
        <dbReference type="ARBA" id="ARBA00022840"/>
    </source>
</evidence>
<keyword evidence="7" id="KW-1185">Reference proteome</keyword>
<keyword evidence="5" id="KW-0067">ATP-binding</keyword>
<keyword evidence="3" id="KW-0547">Nucleotide-binding</keyword>
<dbReference type="GO" id="GO:0031037">
    <property type="term" value="P:myosin II filament disassembly"/>
    <property type="evidence" value="ECO:0007669"/>
    <property type="project" value="TreeGrafter"/>
</dbReference>
<dbReference type="CDD" id="cd04515">
    <property type="entry name" value="Alpha_kinase"/>
    <property type="match status" value="1"/>
</dbReference>
<dbReference type="AlphaFoldDB" id="A0A6S7HKG4"/>
<accession>A0A6S7HKG4</accession>
<dbReference type="PANTHER" id="PTHR45992">
    <property type="entry name" value="EUKARYOTIC ELONGATION FACTOR 2 KINASE-RELATED"/>
    <property type="match status" value="1"/>
</dbReference>
<evidence type="ECO:0000313" key="6">
    <source>
        <dbReference type="EMBL" id="CAB4004287.1"/>
    </source>
</evidence>
<evidence type="ECO:0000256" key="1">
    <source>
        <dbReference type="ARBA" id="ARBA00022527"/>
    </source>
</evidence>
<dbReference type="Gene3D" id="3.20.200.10">
    <property type="entry name" value="MHCK/EF2 kinase"/>
    <property type="match status" value="1"/>
</dbReference>
<dbReference type="InterPro" id="IPR051852">
    <property type="entry name" value="Alpha-type_PK"/>
</dbReference>
<evidence type="ECO:0000313" key="7">
    <source>
        <dbReference type="Proteomes" id="UP001152795"/>
    </source>
</evidence>
<comment type="caution">
    <text evidence="6">The sequence shown here is derived from an EMBL/GenBank/DDBJ whole genome shotgun (WGS) entry which is preliminary data.</text>
</comment>
<dbReference type="PROSITE" id="PS51158">
    <property type="entry name" value="ALPHA_KINASE"/>
    <property type="match status" value="1"/>
</dbReference>
<dbReference type="InterPro" id="IPR011009">
    <property type="entry name" value="Kinase-like_dom_sf"/>
</dbReference>
<dbReference type="GO" id="GO:0005524">
    <property type="term" value="F:ATP binding"/>
    <property type="evidence" value="ECO:0007669"/>
    <property type="project" value="UniProtKB-KW"/>
</dbReference>
<dbReference type="Pfam" id="PF02816">
    <property type="entry name" value="Alpha_kinase"/>
    <property type="match status" value="1"/>
</dbReference>
<evidence type="ECO:0000256" key="2">
    <source>
        <dbReference type="ARBA" id="ARBA00022679"/>
    </source>
</evidence>
<protein>
    <submittedName>
        <fullName evidence="6">Transient receptor potential cation channel subfamily M member 6</fullName>
    </submittedName>
</protein>